<keyword evidence="1" id="KW-0805">Transcription regulation</keyword>
<dbReference type="SMART" id="SM00354">
    <property type="entry name" value="HTH_LACI"/>
    <property type="match status" value="1"/>
</dbReference>
<feature type="domain" description="HTH lacI-type" evidence="4">
    <location>
        <begin position="1"/>
        <end position="53"/>
    </location>
</feature>
<dbReference type="InterPro" id="IPR046335">
    <property type="entry name" value="LacI/GalR-like_sensor"/>
</dbReference>
<dbReference type="InterPro" id="IPR010982">
    <property type="entry name" value="Lambda_DNA-bd_dom_sf"/>
</dbReference>
<dbReference type="Proteomes" id="UP000065151">
    <property type="component" value="Chromosome"/>
</dbReference>
<sequence length="333" mass="36065">MMDVATRVGVSRQLVGLAFRNEAGVSSSTRERIFEAASELGYSPDIAARSLRRRSSNYIGVLFNPAHSSADDIVEALYAAAHARGYNLILGALTATRDERDAITELLGFRTESVILISPETPVNELRKLAKRLPVISIGRPLPQGVCSAVRSDGQRGIAAAVDHLVELGHRDIAYVLTRSLPEFAARHQGYVTAMDRHGLPSRVREVDGDFTEESGASAAESLLAEPVMPTAVVCSNDHAAMGLINRLLRAGLRVPEDVSVTGYDDSRIARLSFVDLTSVRQDPEEMSTAAVEAAVQMMSDQESAPQERMIVPTLVIRGSTGRPRSEAQLHPR</sequence>
<reference evidence="5 6" key="1">
    <citation type="submission" date="2015-12" db="EMBL/GenBank/DDBJ databases">
        <authorList>
            <person name="Shamseldin A."/>
            <person name="Moawad H."/>
            <person name="Abd El-Rahim W.M."/>
            <person name="Sadowsky M.J."/>
        </authorList>
    </citation>
    <scope>NUCLEOTIDE SEQUENCE [LARGE SCALE GENOMIC DNA]</scope>
    <source>
        <strain evidence="5 6">Ar51</strain>
    </source>
</reference>
<evidence type="ECO:0000256" key="1">
    <source>
        <dbReference type="ARBA" id="ARBA00023015"/>
    </source>
</evidence>
<dbReference type="STRING" id="121292.AU252_13280"/>
<dbReference type="InterPro" id="IPR028082">
    <property type="entry name" value="Peripla_BP_I"/>
</dbReference>
<accession>A0A0U3QKD2</accession>
<dbReference type="Pfam" id="PF13377">
    <property type="entry name" value="Peripla_BP_3"/>
    <property type="match status" value="1"/>
</dbReference>
<evidence type="ECO:0000313" key="6">
    <source>
        <dbReference type="Proteomes" id="UP000065151"/>
    </source>
</evidence>
<dbReference type="PANTHER" id="PTHR30146:SF153">
    <property type="entry name" value="LACTOSE OPERON REPRESSOR"/>
    <property type="match status" value="1"/>
</dbReference>
<gene>
    <name evidence="5" type="ORF">AU252_13280</name>
</gene>
<dbReference type="AlphaFoldDB" id="A0A0U3QKD2"/>
<dbReference type="CDD" id="cd06267">
    <property type="entry name" value="PBP1_LacI_sugar_binding-like"/>
    <property type="match status" value="1"/>
</dbReference>
<keyword evidence="3" id="KW-0804">Transcription</keyword>
<dbReference type="SUPFAM" id="SSF47413">
    <property type="entry name" value="lambda repressor-like DNA-binding domains"/>
    <property type="match status" value="1"/>
</dbReference>
<dbReference type="KEGG" id="psul:AU252_13280"/>
<evidence type="ECO:0000313" key="5">
    <source>
        <dbReference type="EMBL" id="ALV42011.1"/>
    </source>
</evidence>
<dbReference type="PANTHER" id="PTHR30146">
    <property type="entry name" value="LACI-RELATED TRANSCRIPTIONAL REPRESSOR"/>
    <property type="match status" value="1"/>
</dbReference>
<evidence type="ECO:0000256" key="3">
    <source>
        <dbReference type="ARBA" id="ARBA00023163"/>
    </source>
</evidence>
<dbReference type="Gene3D" id="1.10.260.40">
    <property type="entry name" value="lambda repressor-like DNA-binding domains"/>
    <property type="match status" value="1"/>
</dbReference>
<dbReference type="InterPro" id="IPR000843">
    <property type="entry name" value="HTH_LacI"/>
</dbReference>
<protein>
    <submittedName>
        <fullName evidence="5">LacI family transcriptional regulator</fullName>
    </submittedName>
</protein>
<dbReference type="GO" id="GO:0003700">
    <property type="term" value="F:DNA-binding transcription factor activity"/>
    <property type="evidence" value="ECO:0007669"/>
    <property type="project" value="TreeGrafter"/>
</dbReference>
<proteinExistence type="predicted"/>
<dbReference type="Pfam" id="PF00356">
    <property type="entry name" value="LacI"/>
    <property type="match status" value="1"/>
</dbReference>
<evidence type="ECO:0000256" key="2">
    <source>
        <dbReference type="ARBA" id="ARBA00023125"/>
    </source>
</evidence>
<dbReference type="GO" id="GO:0000976">
    <property type="term" value="F:transcription cis-regulatory region binding"/>
    <property type="evidence" value="ECO:0007669"/>
    <property type="project" value="TreeGrafter"/>
</dbReference>
<dbReference type="PROSITE" id="PS50932">
    <property type="entry name" value="HTH_LACI_2"/>
    <property type="match status" value="1"/>
</dbReference>
<dbReference type="SUPFAM" id="SSF53822">
    <property type="entry name" value="Periplasmic binding protein-like I"/>
    <property type="match status" value="1"/>
</dbReference>
<name>A0A0U3QKD2_9MICC</name>
<dbReference type="CDD" id="cd01392">
    <property type="entry name" value="HTH_LacI"/>
    <property type="match status" value="1"/>
</dbReference>
<dbReference type="Gene3D" id="3.40.50.2300">
    <property type="match status" value="2"/>
</dbReference>
<keyword evidence="2" id="KW-0238">DNA-binding</keyword>
<dbReference type="EMBL" id="CP013747">
    <property type="protein sequence ID" value="ALV42011.1"/>
    <property type="molecule type" value="Genomic_DNA"/>
</dbReference>
<evidence type="ECO:0000259" key="4">
    <source>
        <dbReference type="PROSITE" id="PS50932"/>
    </source>
</evidence>
<organism evidence="5">
    <name type="scientific">Pseudarthrobacter sulfonivorans</name>
    <dbReference type="NCBI Taxonomy" id="121292"/>
    <lineage>
        <taxon>Bacteria</taxon>
        <taxon>Bacillati</taxon>
        <taxon>Actinomycetota</taxon>
        <taxon>Actinomycetes</taxon>
        <taxon>Micrococcales</taxon>
        <taxon>Micrococcaceae</taxon>
        <taxon>Pseudarthrobacter</taxon>
    </lineage>
</organism>